<proteinExistence type="predicted"/>
<gene>
    <name evidence="1" type="ORF">DR78_1718</name>
</gene>
<organism evidence="1 2">
    <name type="scientific">Francisella philomiragia</name>
    <dbReference type="NCBI Taxonomy" id="28110"/>
    <lineage>
        <taxon>Bacteria</taxon>
        <taxon>Pseudomonadati</taxon>
        <taxon>Pseudomonadota</taxon>
        <taxon>Gammaproteobacteria</taxon>
        <taxon>Thiotrichales</taxon>
        <taxon>Francisellaceae</taxon>
        <taxon>Francisella</taxon>
    </lineage>
</organism>
<dbReference type="InterPro" id="IPR011990">
    <property type="entry name" value="TPR-like_helical_dom_sf"/>
</dbReference>
<dbReference type="Proteomes" id="UP000029117">
    <property type="component" value="Unassembled WGS sequence"/>
</dbReference>
<accession>A0AAW3DBI1</accession>
<evidence type="ECO:0000313" key="2">
    <source>
        <dbReference type="Proteomes" id="UP000029117"/>
    </source>
</evidence>
<evidence type="ECO:0008006" key="3">
    <source>
        <dbReference type="Google" id="ProtNLM"/>
    </source>
</evidence>
<reference evidence="1 2" key="1">
    <citation type="submission" date="2014-04" db="EMBL/GenBank/DDBJ databases">
        <authorList>
            <person name="Bishop-Lilly K.A."/>
            <person name="Broomall S.M."/>
            <person name="Chain P.S."/>
            <person name="Chertkov O."/>
            <person name="Coyne S.R."/>
            <person name="Daligault H.E."/>
            <person name="Davenport K.W."/>
            <person name="Erkkila T."/>
            <person name="Frey K.G."/>
            <person name="Gibbons H.S."/>
            <person name="Gu W."/>
            <person name="Jaissle J."/>
            <person name="Johnson S.L."/>
            <person name="Koroleva G.I."/>
            <person name="Ladner J.T."/>
            <person name="Lo C.-C."/>
            <person name="Minogue T.D."/>
            <person name="Munk C."/>
            <person name="Palacios G.F."/>
            <person name="Redden C.L."/>
            <person name="Rosenzweig C.N."/>
            <person name="Scholz M.B."/>
            <person name="Teshima H."/>
            <person name="Xu Y."/>
        </authorList>
    </citation>
    <scope>NUCLEOTIDE SEQUENCE [LARGE SCALE GENOMIC DNA]</scope>
    <source>
        <strain evidence="1 2">FAJ</strain>
    </source>
</reference>
<dbReference type="AlphaFoldDB" id="A0AAW3DBI1"/>
<sequence length="486" mass="55691">MNMDTFMNLGIGVIKMKRSKVNKLLILFVSIVFLSSCTTPNKEVTKIKFASYDYPWIFAPVRKDLVENNISGAINKNNNIANIKQLKNLNYLESGRLLQLNDNYPESIKFYDLAIQSIPKNQEESLEQAKKILLDKNTYNYYDIKTAYNIPDYAISFLYTYQALNYLKTNDVNQALKSLDSLDTAKIWRDEQELIAGGMKELAKEDLDRNDITNDNLGLDSFKSLKSMLEFSAVIPNAYGNPMTYYLKSLLDSAVSKNYQESLNDLENAQKYTVGNRYLDQTANEYRSAVIGQISPFSMGMGRIVVFYEQGLVNIRKSAKANLDLGNIGIRKMEFPVYKTKYSFFDPKRVTISSGKSTLVDTYTETLLDTTLYAMKSLIESYSKVVTQNVVIEAFKYDYDKNFPLGGILGSHLKFDLSNTDPKRADMRSWLLLPNSIDLFEQQIDSGNYTIQVNNVRQKIDVKQGKTTLLWIVDIGKFKKVYYFIF</sequence>
<dbReference type="EMBL" id="JOUE01000003">
    <property type="protein sequence ID" value="KFJ43481.1"/>
    <property type="molecule type" value="Genomic_DNA"/>
</dbReference>
<name>A0AAW3DBI1_9GAMM</name>
<protein>
    <recommendedName>
        <fullName evidence="3">TPR domain protein</fullName>
    </recommendedName>
</protein>
<comment type="caution">
    <text evidence="1">The sequence shown here is derived from an EMBL/GenBank/DDBJ whole genome shotgun (WGS) entry which is preliminary data.</text>
</comment>
<dbReference type="SUPFAM" id="SSF48452">
    <property type="entry name" value="TPR-like"/>
    <property type="match status" value="1"/>
</dbReference>
<evidence type="ECO:0000313" key="1">
    <source>
        <dbReference type="EMBL" id="KFJ43481.1"/>
    </source>
</evidence>